<organism evidence="1 2">
    <name type="scientific">Psophocarpus tetragonolobus</name>
    <name type="common">Winged bean</name>
    <name type="synonym">Dolichos tetragonolobus</name>
    <dbReference type="NCBI Taxonomy" id="3891"/>
    <lineage>
        <taxon>Eukaryota</taxon>
        <taxon>Viridiplantae</taxon>
        <taxon>Streptophyta</taxon>
        <taxon>Embryophyta</taxon>
        <taxon>Tracheophyta</taxon>
        <taxon>Spermatophyta</taxon>
        <taxon>Magnoliopsida</taxon>
        <taxon>eudicotyledons</taxon>
        <taxon>Gunneridae</taxon>
        <taxon>Pentapetalae</taxon>
        <taxon>rosids</taxon>
        <taxon>fabids</taxon>
        <taxon>Fabales</taxon>
        <taxon>Fabaceae</taxon>
        <taxon>Papilionoideae</taxon>
        <taxon>50 kb inversion clade</taxon>
        <taxon>NPAAA clade</taxon>
        <taxon>indigoferoid/millettioid clade</taxon>
        <taxon>Phaseoleae</taxon>
        <taxon>Psophocarpus</taxon>
    </lineage>
</organism>
<dbReference type="Proteomes" id="UP001386955">
    <property type="component" value="Unassembled WGS sequence"/>
</dbReference>
<gene>
    <name evidence="1" type="ORF">VNO78_12348</name>
</gene>
<proteinExistence type="predicted"/>
<reference evidence="1 2" key="1">
    <citation type="submission" date="2024-01" db="EMBL/GenBank/DDBJ databases">
        <title>The genomes of 5 underutilized Papilionoideae crops provide insights into root nodulation and disease resistanc.</title>
        <authorList>
            <person name="Jiang F."/>
        </authorList>
    </citation>
    <scope>NUCLEOTIDE SEQUENCE [LARGE SCALE GENOMIC DNA]</scope>
    <source>
        <strain evidence="1">DUOXIRENSHENG_FW03</strain>
        <tissue evidence="1">Leaves</tissue>
    </source>
</reference>
<accession>A0AAN9XP66</accession>
<sequence>MDSSFKLSDSAPGKLPLSWFPRITSPLDGQTVLPPTTLIQNAPIMLIPNMQQVGLNSPQRASESPLGHDAPSVHLLDLFPSYFEHTSGTHSSLRHTIGSLGTSTIHVFQTKD</sequence>
<evidence type="ECO:0000313" key="2">
    <source>
        <dbReference type="Proteomes" id="UP001386955"/>
    </source>
</evidence>
<evidence type="ECO:0000313" key="1">
    <source>
        <dbReference type="EMBL" id="KAK7401036.1"/>
    </source>
</evidence>
<name>A0AAN9XP66_PSOTE</name>
<keyword evidence="2" id="KW-1185">Reference proteome</keyword>
<dbReference type="AlphaFoldDB" id="A0AAN9XP66"/>
<protein>
    <submittedName>
        <fullName evidence="1">Uncharacterized protein</fullName>
    </submittedName>
</protein>
<dbReference type="EMBL" id="JAYMYS010000003">
    <property type="protein sequence ID" value="KAK7401036.1"/>
    <property type="molecule type" value="Genomic_DNA"/>
</dbReference>
<comment type="caution">
    <text evidence="1">The sequence shown here is derived from an EMBL/GenBank/DDBJ whole genome shotgun (WGS) entry which is preliminary data.</text>
</comment>